<dbReference type="AlphaFoldDB" id="A0A088F9B3"/>
<evidence type="ECO:0000256" key="1">
    <source>
        <dbReference type="SAM" id="MobiDB-lite"/>
    </source>
</evidence>
<evidence type="ECO:0000259" key="2">
    <source>
        <dbReference type="Pfam" id="PF03432"/>
    </source>
</evidence>
<sequence length="421" mass="47334">MIAKASAIQHGQAMTNYATKNNRADIVKTNHLSEGLPPMGMWDEMVLHQSMFKQRYAKKPIELTSIRFELSPSEEEARNWTMEDWRRFLDEFIREMDGISKVNHIGKKKGKTATSVKPTNIANSQYFAALHRDSKSGIPHLHLVVNRIDMDGNLNDVKFIGERAVMAAKAVNKRHGWKDAMEIRQERISEVTKACMDVLRSMPFFDWDEYADRLKAKGYDIELIRDKTGQGRVHGYRFKFGRTTIKASELGVGRNLTASKIGNTFHKLHPQTTPVAVGQRPSSPVPNATTLDSRNSAVSSGQSRTVDDGKLVLPARLRKIIEVDGERFNIVMPRTAYDTMNSCIEVPENGSASHNDILNVAMLLFMDYLDAATSMSESCGGGGSPGCGWGRDKDEDDRDWARRCARQANSLCKPIKRGMRR</sequence>
<feature type="domain" description="MobA/VirD2-like nuclease" evidence="2">
    <location>
        <begin position="120"/>
        <end position="177"/>
    </location>
</feature>
<evidence type="ECO:0000313" key="3">
    <source>
        <dbReference type="EMBL" id="AIM40067.1"/>
    </source>
</evidence>
<proteinExistence type="predicted"/>
<feature type="region of interest" description="Disordered" evidence="1">
    <location>
        <begin position="274"/>
        <end position="304"/>
    </location>
</feature>
<protein>
    <submittedName>
        <fullName evidence="3">Relaxase</fullName>
    </submittedName>
</protein>
<dbReference type="Pfam" id="PF03432">
    <property type="entry name" value="Relaxase"/>
    <property type="match status" value="1"/>
</dbReference>
<dbReference type="EMBL" id="KJ816753">
    <property type="protein sequence ID" value="AIM40067.1"/>
    <property type="molecule type" value="Genomic_DNA"/>
</dbReference>
<dbReference type="InterPro" id="IPR005094">
    <property type="entry name" value="Endonuclease_MobA/VirD2"/>
</dbReference>
<gene>
    <name evidence="3" type="primary">HMPREF1204_02934</name>
</gene>
<accession>A0A088F9B3</accession>
<name>A0A088F9B3_BACFG</name>
<organism evidence="3">
    <name type="scientific">Bacteroides fragilis</name>
    <dbReference type="NCBI Taxonomy" id="817"/>
    <lineage>
        <taxon>Bacteria</taxon>
        <taxon>Pseudomonadati</taxon>
        <taxon>Bacteroidota</taxon>
        <taxon>Bacteroidia</taxon>
        <taxon>Bacteroidales</taxon>
        <taxon>Bacteroidaceae</taxon>
        <taxon>Bacteroides</taxon>
    </lineage>
</organism>
<reference evidence="3" key="1">
    <citation type="journal article" date="2014" name="Mob. Genet. Elements">
        <title>The Ellis Island Effect: A novel mobile element in a multi-drug resistant Bacteroides fragilis clinical isolate includes a mosaic of resistance genes from Gram-positive bacteria.</title>
        <authorList>
            <person name="Husain F."/>
            <person name="Veeranagouda Y."/>
            <person name="Boente R."/>
            <person name="Tang K."/>
            <person name="Mulato G."/>
            <person name="Wexler H.M."/>
        </authorList>
    </citation>
    <scope>NUCLEOTIDE SEQUENCE</scope>
    <source>
        <strain evidence="3">HMW 615</strain>
    </source>
</reference>